<evidence type="ECO:0000313" key="12">
    <source>
        <dbReference type="EMBL" id="TCO05382.1"/>
    </source>
</evidence>
<dbReference type="PROSITE" id="PS51194">
    <property type="entry name" value="HELICASE_CTER"/>
    <property type="match status" value="1"/>
</dbReference>
<name>A0A4R2GCB7_9BACT</name>
<gene>
    <name evidence="12" type="ORF">EV194_11614</name>
</gene>
<dbReference type="GO" id="GO:0016787">
    <property type="term" value="F:hydrolase activity"/>
    <property type="evidence" value="ECO:0007669"/>
    <property type="project" value="UniProtKB-KW"/>
</dbReference>
<dbReference type="InterPro" id="IPR011545">
    <property type="entry name" value="DEAD/DEAH_box_helicase_dom"/>
</dbReference>
<dbReference type="Pfam" id="PF00270">
    <property type="entry name" value="DEAD"/>
    <property type="match status" value="1"/>
</dbReference>
<keyword evidence="3 7" id="KW-0347">Helicase</keyword>
<dbReference type="InterPro" id="IPR014014">
    <property type="entry name" value="RNA_helicase_DEAD_Q_motif"/>
</dbReference>
<dbReference type="EMBL" id="SLWK01000016">
    <property type="protein sequence ID" value="TCO05382.1"/>
    <property type="molecule type" value="Genomic_DNA"/>
</dbReference>
<dbReference type="InterPro" id="IPR000629">
    <property type="entry name" value="RNA-helicase_DEAD-box_CS"/>
</dbReference>
<accession>A0A4R2GCB7</accession>
<dbReference type="GO" id="GO:0005524">
    <property type="term" value="F:ATP binding"/>
    <property type="evidence" value="ECO:0007669"/>
    <property type="project" value="UniProtKB-KW"/>
</dbReference>
<dbReference type="PROSITE" id="PS51192">
    <property type="entry name" value="HELICASE_ATP_BIND_1"/>
    <property type="match status" value="1"/>
</dbReference>
<dbReference type="GO" id="GO:0003676">
    <property type="term" value="F:nucleic acid binding"/>
    <property type="evidence" value="ECO:0007669"/>
    <property type="project" value="InterPro"/>
</dbReference>
<dbReference type="Proteomes" id="UP000295221">
    <property type="component" value="Unassembled WGS sequence"/>
</dbReference>
<dbReference type="CDD" id="cd18787">
    <property type="entry name" value="SF2_C_DEAD"/>
    <property type="match status" value="1"/>
</dbReference>
<dbReference type="SMART" id="SM00487">
    <property type="entry name" value="DEXDc"/>
    <property type="match status" value="1"/>
</dbReference>
<evidence type="ECO:0000256" key="2">
    <source>
        <dbReference type="ARBA" id="ARBA00022801"/>
    </source>
</evidence>
<feature type="domain" description="Helicase ATP-binding" evidence="9">
    <location>
        <begin position="32"/>
        <end position="206"/>
    </location>
</feature>
<evidence type="ECO:0000259" key="10">
    <source>
        <dbReference type="PROSITE" id="PS51194"/>
    </source>
</evidence>
<feature type="domain" description="DEAD-box RNA helicase Q" evidence="11">
    <location>
        <begin position="1"/>
        <end position="29"/>
    </location>
</feature>
<dbReference type="RefSeq" id="WP_132435045.1">
    <property type="nucleotide sequence ID" value="NZ_SLWK01000016.1"/>
</dbReference>
<proteinExistence type="inferred from homology"/>
<dbReference type="InterPro" id="IPR014001">
    <property type="entry name" value="Helicase_ATP-bd"/>
</dbReference>
<dbReference type="GO" id="GO:0005829">
    <property type="term" value="C:cytosol"/>
    <property type="evidence" value="ECO:0007669"/>
    <property type="project" value="TreeGrafter"/>
</dbReference>
<protein>
    <submittedName>
        <fullName evidence="12">Superfamily II DNA/RNA helicase</fullName>
    </submittedName>
</protein>
<feature type="domain" description="Helicase C-terminal" evidence="10">
    <location>
        <begin position="231"/>
        <end position="378"/>
    </location>
</feature>
<evidence type="ECO:0000256" key="3">
    <source>
        <dbReference type="ARBA" id="ARBA00022806"/>
    </source>
</evidence>
<evidence type="ECO:0000313" key="13">
    <source>
        <dbReference type="Proteomes" id="UP000295221"/>
    </source>
</evidence>
<keyword evidence="13" id="KW-1185">Reference proteome</keyword>
<evidence type="ECO:0000256" key="6">
    <source>
        <dbReference type="PROSITE-ProRule" id="PRU00552"/>
    </source>
</evidence>
<dbReference type="PANTHER" id="PTHR47959:SF13">
    <property type="entry name" value="ATP-DEPENDENT RNA HELICASE RHLE"/>
    <property type="match status" value="1"/>
</dbReference>
<evidence type="ECO:0000256" key="8">
    <source>
        <dbReference type="SAM" id="MobiDB-lite"/>
    </source>
</evidence>
<dbReference type="Pfam" id="PF00271">
    <property type="entry name" value="Helicase_C"/>
    <property type="match status" value="1"/>
</dbReference>
<dbReference type="PANTHER" id="PTHR47959">
    <property type="entry name" value="ATP-DEPENDENT RNA HELICASE RHLE-RELATED"/>
    <property type="match status" value="1"/>
</dbReference>
<keyword evidence="1 7" id="KW-0547">Nucleotide-binding</keyword>
<evidence type="ECO:0000256" key="5">
    <source>
        <dbReference type="ARBA" id="ARBA00038437"/>
    </source>
</evidence>
<dbReference type="SUPFAM" id="SSF52540">
    <property type="entry name" value="P-loop containing nucleoside triphosphate hydrolases"/>
    <property type="match status" value="1"/>
</dbReference>
<dbReference type="PROSITE" id="PS51195">
    <property type="entry name" value="Q_MOTIF"/>
    <property type="match status" value="1"/>
</dbReference>
<dbReference type="InterPro" id="IPR001650">
    <property type="entry name" value="Helicase_C-like"/>
</dbReference>
<keyword evidence="4 7" id="KW-0067">ATP-binding</keyword>
<comment type="caution">
    <text evidence="12">The sequence shown here is derived from an EMBL/GenBank/DDBJ whole genome shotgun (WGS) entry which is preliminary data.</text>
</comment>
<evidence type="ECO:0000259" key="11">
    <source>
        <dbReference type="PROSITE" id="PS51195"/>
    </source>
</evidence>
<feature type="compositionally biased region" description="Basic residues" evidence="8">
    <location>
        <begin position="387"/>
        <end position="404"/>
    </location>
</feature>
<evidence type="ECO:0000256" key="7">
    <source>
        <dbReference type="RuleBase" id="RU000492"/>
    </source>
</evidence>
<dbReference type="InterPro" id="IPR050079">
    <property type="entry name" value="DEAD_box_RNA_helicase"/>
</dbReference>
<evidence type="ECO:0000256" key="1">
    <source>
        <dbReference type="ARBA" id="ARBA00022741"/>
    </source>
</evidence>
<dbReference type="AlphaFoldDB" id="A0A4R2GCB7"/>
<feature type="region of interest" description="Disordered" evidence="8">
    <location>
        <begin position="369"/>
        <end position="414"/>
    </location>
</feature>
<organism evidence="12 13">
    <name type="scientific">Natronoflexus pectinivorans</name>
    <dbReference type="NCBI Taxonomy" id="682526"/>
    <lineage>
        <taxon>Bacteria</taxon>
        <taxon>Pseudomonadati</taxon>
        <taxon>Bacteroidota</taxon>
        <taxon>Bacteroidia</taxon>
        <taxon>Marinilabiliales</taxon>
        <taxon>Marinilabiliaceae</taxon>
        <taxon>Natronoflexus</taxon>
    </lineage>
</organism>
<dbReference type="GO" id="GO:0003724">
    <property type="term" value="F:RNA helicase activity"/>
    <property type="evidence" value="ECO:0007669"/>
    <property type="project" value="InterPro"/>
</dbReference>
<comment type="similarity">
    <text evidence="5 7">Belongs to the DEAD box helicase family.</text>
</comment>
<dbReference type="InterPro" id="IPR027417">
    <property type="entry name" value="P-loop_NTPase"/>
</dbReference>
<dbReference type="CDD" id="cd00268">
    <property type="entry name" value="DEADc"/>
    <property type="match status" value="1"/>
</dbReference>
<evidence type="ECO:0000256" key="4">
    <source>
        <dbReference type="ARBA" id="ARBA00022840"/>
    </source>
</evidence>
<dbReference type="InterPro" id="IPR044742">
    <property type="entry name" value="DEAD/DEAH_RhlB"/>
</dbReference>
<keyword evidence="2 7" id="KW-0378">Hydrolase</keyword>
<reference evidence="12 13" key="1">
    <citation type="submission" date="2019-03" db="EMBL/GenBank/DDBJ databases">
        <title>Genomic Encyclopedia of Type Strains, Phase IV (KMG-IV): sequencing the most valuable type-strain genomes for metagenomic binning, comparative biology and taxonomic classification.</title>
        <authorList>
            <person name="Goeker M."/>
        </authorList>
    </citation>
    <scope>NUCLEOTIDE SEQUENCE [LARGE SCALE GENOMIC DNA]</scope>
    <source>
        <strain evidence="12 13">DSM 24179</strain>
    </source>
</reference>
<dbReference type="Gene3D" id="3.40.50.300">
    <property type="entry name" value="P-loop containing nucleotide triphosphate hydrolases"/>
    <property type="match status" value="2"/>
</dbReference>
<feature type="short sequence motif" description="Q motif" evidence="6">
    <location>
        <begin position="1"/>
        <end position="29"/>
    </location>
</feature>
<evidence type="ECO:0000259" key="9">
    <source>
        <dbReference type="PROSITE" id="PS51192"/>
    </source>
</evidence>
<dbReference type="OrthoDB" id="9785240at2"/>
<dbReference type="PROSITE" id="PS00039">
    <property type="entry name" value="DEAD_ATP_HELICASE"/>
    <property type="match status" value="1"/>
</dbReference>
<dbReference type="SMART" id="SM00490">
    <property type="entry name" value="HELICc"/>
    <property type="match status" value="1"/>
</dbReference>
<sequence>MKFTEFGFNAEILEGLEAMRFEEATPVQQETIPVIMTGNDIIACAQTGTGKTAAYLLPVLNELIETKDTNTTTLILVPTRELAIQIDQQMQGFSYFVPVTSVAVYGGNDAGLWDQQKKALMTGANVVVATPGRLIQHLTMDYFKFSNLKHLILDEADRMLDMGFHDDIMQIVKTLPQKRQTLLFSATMPPKIRELSRKLLSNPKEVSIAISKPAEGILQAAYLVYDTQKIPLINSLLKDKEMNSVIIFSSTKLKVKEIHRALVKEGFAAEAIHSDLEQAEREKVMLGFRNRRVKILVATDIIARGIDVDGIDLVINYDVPGDAEDYVHRVGRTARAKSTGVALTFINDKEQEKFSYIEKLIEKEIFKSPLPDGFEKGPDYNPDAAPRKRFFKKGHPPKRKFNKGKRPDNSVQKG</sequence>